<reference evidence="3 4" key="1">
    <citation type="journal article" date="2019" name="Sci. Rep.">
        <title>A multi-omics analysis of the grapevine pathogen Lasiodiplodia theobromae reveals that temperature affects the expression of virulence- and pathogenicity-related genes.</title>
        <authorList>
            <person name="Felix C."/>
            <person name="Meneses R."/>
            <person name="Goncalves M.F.M."/>
            <person name="Tilleman L."/>
            <person name="Duarte A.S."/>
            <person name="Jorrin-Novo J.V."/>
            <person name="Van de Peer Y."/>
            <person name="Deforce D."/>
            <person name="Van Nieuwerburgh F."/>
            <person name="Esteves A.C."/>
            <person name="Alves A."/>
        </authorList>
    </citation>
    <scope>NUCLEOTIDE SEQUENCE [LARGE SCALE GENOMIC DNA]</scope>
    <source>
        <strain evidence="3 4">LA-SOL3</strain>
    </source>
</reference>
<dbReference type="Proteomes" id="UP000325902">
    <property type="component" value="Unassembled WGS sequence"/>
</dbReference>
<evidence type="ECO:0000313" key="4">
    <source>
        <dbReference type="Proteomes" id="UP000325902"/>
    </source>
</evidence>
<name>A0A5N5D6B4_9PEZI</name>
<dbReference type="GO" id="GO:0000324">
    <property type="term" value="C:fungal-type vacuole"/>
    <property type="evidence" value="ECO:0007669"/>
    <property type="project" value="TreeGrafter"/>
</dbReference>
<dbReference type="PANTHER" id="PTHR36819:SF1">
    <property type="entry name" value="REGULATOR OF PHOSPHOLIPASE D SRF1"/>
    <property type="match status" value="1"/>
</dbReference>
<feature type="transmembrane region" description="Helical" evidence="2">
    <location>
        <begin position="165"/>
        <end position="184"/>
    </location>
</feature>
<gene>
    <name evidence="3" type="primary">SRF1</name>
    <name evidence="3" type="ORF">DBV05_g8255</name>
</gene>
<organism evidence="3 4">
    <name type="scientific">Lasiodiplodia theobromae</name>
    <dbReference type="NCBI Taxonomy" id="45133"/>
    <lineage>
        <taxon>Eukaryota</taxon>
        <taxon>Fungi</taxon>
        <taxon>Dikarya</taxon>
        <taxon>Ascomycota</taxon>
        <taxon>Pezizomycotina</taxon>
        <taxon>Dothideomycetes</taxon>
        <taxon>Dothideomycetes incertae sedis</taxon>
        <taxon>Botryosphaeriales</taxon>
        <taxon>Botryosphaeriaceae</taxon>
        <taxon>Lasiodiplodia</taxon>
    </lineage>
</organism>
<feature type="compositionally biased region" description="Basic and acidic residues" evidence="1">
    <location>
        <begin position="18"/>
        <end position="28"/>
    </location>
</feature>
<feature type="transmembrane region" description="Helical" evidence="2">
    <location>
        <begin position="296"/>
        <end position="319"/>
    </location>
</feature>
<keyword evidence="2" id="KW-1133">Transmembrane helix</keyword>
<sequence length="324" mass="36446">MASDHETPRTVPPWVRSAHNDSSDELRLDTQVTPLLLPKTPQTARPASHNSHPSPRPGAPAGRRFDHAREAAPPLPNLSPVEAASRWRAFALASKYPDPPQSSAQREVASPEWIRDNFNDLDSPWEPDEATKTDLEKQPGFWLFSHSKRKSRLRKIHRILMRNPYIPLVIRLVVLTFSAAALGISGRIFHLTNRSDCDAGSSTYMAIIVDVIAIVYLCYITYDEYTAQPLGLRNPKSKLRLIFLDLLFIVFDSANLSIAFQSLTDSSWACVDNTERDDPEVRTCYQSSVCDQQKSLTAVLLLALVAWLLTFAISTLRIVERVTR</sequence>
<keyword evidence="2" id="KW-0472">Membrane</keyword>
<feature type="transmembrane region" description="Helical" evidence="2">
    <location>
        <begin position="242"/>
        <end position="263"/>
    </location>
</feature>
<dbReference type="EMBL" id="VCHE01000065">
    <property type="protein sequence ID" value="KAB2573105.1"/>
    <property type="molecule type" value="Genomic_DNA"/>
</dbReference>
<comment type="caution">
    <text evidence="3">The sequence shown here is derived from an EMBL/GenBank/DDBJ whole genome shotgun (WGS) entry which is preliminary data.</text>
</comment>
<accession>A0A5N5D6B4</accession>
<feature type="transmembrane region" description="Helical" evidence="2">
    <location>
        <begin position="204"/>
        <end position="222"/>
    </location>
</feature>
<feature type="compositionally biased region" description="Polar residues" evidence="1">
    <location>
        <begin position="40"/>
        <end position="53"/>
    </location>
</feature>
<keyword evidence="2" id="KW-0812">Transmembrane</keyword>
<keyword evidence="4" id="KW-1185">Reference proteome</keyword>
<feature type="region of interest" description="Disordered" evidence="1">
    <location>
        <begin position="1"/>
        <end position="64"/>
    </location>
</feature>
<dbReference type="PANTHER" id="PTHR36819">
    <property type="entry name" value="REGULATOR OF PHOSPHOLIPASE D SRF1"/>
    <property type="match status" value="1"/>
</dbReference>
<protein>
    <submittedName>
        <fullName evidence="3">Regulator of phospholipase D SRF1</fullName>
    </submittedName>
</protein>
<evidence type="ECO:0000256" key="1">
    <source>
        <dbReference type="SAM" id="MobiDB-lite"/>
    </source>
</evidence>
<evidence type="ECO:0000313" key="3">
    <source>
        <dbReference type="EMBL" id="KAB2573105.1"/>
    </source>
</evidence>
<dbReference type="GO" id="GO:0071944">
    <property type="term" value="C:cell periphery"/>
    <property type="evidence" value="ECO:0007669"/>
    <property type="project" value="TreeGrafter"/>
</dbReference>
<evidence type="ECO:0000256" key="2">
    <source>
        <dbReference type="SAM" id="Phobius"/>
    </source>
</evidence>
<dbReference type="AlphaFoldDB" id="A0A5N5D6B4"/>
<dbReference type="InterPro" id="IPR037737">
    <property type="entry name" value="Srf1"/>
</dbReference>
<proteinExistence type="predicted"/>
<dbReference type="OrthoDB" id="2589563at2759"/>